<organism evidence="1">
    <name type="scientific">freshwater metagenome</name>
    <dbReference type="NCBI Taxonomy" id="449393"/>
    <lineage>
        <taxon>unclassified sequences</taxon>
        <taxon>metagenomes</taxon>
        <taxon>ecological metagenomes</taxon>
    </lineage>
</organism>
<evidence type="ECO:0000313" key="1">
    <source>
        <dbReference type="EMBL" id="CAB4602178.1"/>
    </source>
</evidence>
<dbReference type="Gene3D" id="3.40.50.1110">
    <property type="entry name" value="SGNH hydrolase"/>
    <property type="match status" value="1"/>
</dbReference>
<gene>
    <name evidence="1" type="ORF">UFOPK1808_00846</name>
</gene>
<dbReference type="SUPFAM" id="SSF52266">
    <property type="entry name" value="SGNH hydrolase"/>
    <property type="match status" value="1"/>
</dbReference>
<name>A0A6J6H066_9ZZZZ</name>
<dbReference type="EMBL" id="CAEZUL010000085">
    <property type="protein sequence ID" value="CAB4602178.1"/>
    <property type="molecule type" value="Genomic_DNA"/>
</dbReference>
<dbReference type="CDD" id="cd00229">
    <property type="entry name" value="SGNH_hydrolase"/>
    <property type="match status" value="1"/>
</dbReference>
<sequence>MSRTVARITTAVVVGLCAVLPTSSPTAHAQKKTATVLIVGDSVASVLQWAPAAMVPLWKSQYNVILETWGCQKLVDPGCKPPATPSALDRIKQHKKDNIDVVIIASGNNDTGPEYLRKAIRTIASQVKKQGASLMWITYRENGGVLFKNRTFNPVVKAEMKRAHGTVFDWNAISRRNKHWFTGDSVHMNGVGGYHFAINIKKALNVYFGQATPSTTTSTTTVATTTPSTIAE</sequence>
<dbReference type="InterPro" id="IPR036514">
    <property type="entry name" value="SGNH_hydro_sf"/>
</dbReference>
<dbReference type="AlphaFoldDB" id="A0A6J6H066"/>
<protein>
    <submittedName>
        <fullName evidence="1">Unannotated protein</fullName>
    </submittedName>
</protein>
<accession>A0A6J6H066</accession>
<reference evidence="1" key="1">
    <citation type="submission" date="2020-05" db="EMBL/GenBank/DDBJ databases">
        <authorList>
            <person name="Chiriac C."/>
            <person name="Salcher M."/>
            <person name="Ghai R."/>
            <person name="Kavagutti S V."/>
        </authorList>
    </citation>
    <scope>NUCLEOTIDE SEQUENCE</scope>
</reference>
<proteinExistence type="predicted"/>